<feature type="compositionally biased region" description="Basic and acidic residues" evidence="1">
    <location>
        <begin position="64"/>
        <end position="84"/>
    </location>
</feature>
<dbReference type="STRING" id="1965070.A0A443QU42"/>
<feature type="region of interest" description="Disordered" evidence="1">
    <location>
        <begin position="33"/>
        <end position="133"/>
    </location>
</feature>
<dbReference type="EMBL" id="NCKU01004035">
    <property type="protein sequence ID" value="RWS06536.1"/>
    <property type="molecule type" value="Genomic_DNA"/>
</dbReference>
<evidence type="ECO:0000313" key="3">
    <source>
        <dbReference type="EMBL" id="RWS06536.1"/>
    </source>
</evidence>
<name>A0A443QU42_9ACAR</name>
<feature type="compositionally biased region" description="Basic and acidic residues" evidence="1">
    <location>
        <begin position="93"/>
        <end position="107"/>
    </location>
</feature>
<dbReference type="PRINTS" id="PR01301">
    <property type="entry name" value="RGSPROTEIN"/>
</dbReference>
<protein>
    <submittedName>
        <fullName evidence="3">Regulator of G-protein signaling 12-like protein</fullName>
    </submittedName>
</protein>
<reference evidence="3 4" key="1">
    <citation type="journal article" date="2018" name="Gigascience">
        <title>Genomes of trombidid mites reveal novel predicted allergens and laterally-transferred genes associated with secondary metabolism.</title>
        <authorList>
            <person name="Dong X."/>
            <person name="Chaisiri K."/>
            <person name="Xia D."/>
            <person name="Armstrong S.D."/>
            <person name="Fang Y."/>
            <person name="Donnelly M.J."/>
            <person name="Kadowaki T."/>
            <person name="McGarry J.W."/>
            <person name="Darby A.C."/>
            <person name="Makepeace B.L."/>
        </authorList>
    </citation>
    <scope>NUCLEOTIDE SEQUENCE [LARGE SCALE GENOMIC DNA]</scope>
    <source>
        <strain evidence="3">UoL-WK</strain>
    </source>
</reference>
<dbReference type="InterPro" id="IPR044926">
    <property type="entry name" value="RGS_subdomain_2"/>
</dbReference>
<feature type="non-terminal residue" evidence="3">
    <location>
        <position position="493"/>
    </location>
</feature>
<dbReference type="PROSITE" id="PS50132">
    <property type="entry name" value="RGS"/>
    <property type="match status" value="1"/>
</dbReference>
<comment type="caution">
    <text evidence="3">The sequence shown here is derived from an EMBL/GenBank/DDBJ whole genome shotgun (WGS) entry which is preliminary data.</text>
</comment>
<dbReference type="Proteomes" id="UP000285301">
    <property type="component" value="Unassembled WGS sequence"/>
</dbReference>
<dbReference type="SMART" id="SM00315">
    <property type="entry name" value="RGS"/>
    <property type="match status" value="1"/>
</dbReference>
<evidence type="ECO:0000259" key="2">
    <source>
        <dbReference type="PROSITE" id="PS50132"/>
    </source>
</evidence>
<dbReference type="Pfam" id="PF00615">
    <property type="entry name" value="RGS"/>
    <property type="match status" value="1"/>
</dbReference>
<feature type="domain" description="RGS" evidence="2">
    <location>
        <begin position="360"/>
        <end position="475"/>
    </location>
</feature>
<dbReference type="PANTHER" id="PTHR10845:SF259">
    <property type="entry name" value="RGS DOMAIN-CONTAINING PROTEIN-RELATED"/>
    <property type="match status" value="1"/>
</dbReference>
<dbReference type="Gene3D" id="1.10.167.10">
    <property type="entry name" value="Regulator of G-protein Signalling 4, domain 2"/>
    <property type="match status" value="1"/>
</dbReference>
<evidence type="ECO:0000313" key="4">
    <source>
        <dbReference type="Proteomes" id="UP000285301"/>
    </source>
</evidence>
<dbReference type="InterPro" id="IPR036305">
    <property type="entry name" value="RGS_sf"/>
</dbReference>
<proteinExistence type="predicted"/>
<dbReference type="FunFam" id="1.10.167.10:FF:000001">
    <property type="entry name" value="Putative regulator of g-protein signaling 12"/>
    <property type="match status" value="1"/>
</dbReference>
<organism evidence="3 4">
    <name type="scientific">Dinothrombium tinctorium</name>
    <dbReference type="NCBI Taxonomy" id="1965070"/>
    <lineage>
        <taxon>Eukaryota</taxon>
        <taxon>Metazoa</taxon>
        <taxon>Ecdysozoa</taxon>
        <taxon>Arthropoda</taxon>
        <taxon>Chelicerata</taxon>
        <taxon>Arachnida</taxon>
        <taxon>Acari</taxon>
        <taxon>Acariformes</taxon>
        <taxon>Trombidiformes</taxon>
        <taxon>Prostigmata</taxon>
        <taxon>Anystina</taxon>
        <taxon>Parasitengona</taxon>
        <taxon>Trombidioidea</taxon>
        <taxon>Trombidiidae</taxon>
        <taxon>Dinothrombium</taxon>
    </lineage>
</organism>
<dbReference type="SUPFAM" id="SSF48097">
    <property type="entry name" value="Regulator of G-protein signaling, RGS"/>
    <property type="match status" value="1"/>
</dbReference>
<dbReference type="InterPro" id="IPR016137">
    <property type="entry name" value="RGS"/>
</dbReference>
<dbReference type="PANTHER" id="PTHR10845">
    <property type="entry name" value="REGULATOR OF G PROTEIN SIGNALING"/>
    <property type="match status" value="1"/>
</dbReference>
<accession>A0A443QU42</accession>
<keyword evidence="4" id="KW-1185">Reference proteome</keyword>
<dbReference type="AlphaFoldDB" id="A0A443QU42"/>
<feature type="compositionally biased region" description="Basic residues" evidence="1">
    <location>
        <begin position="53"/>
        <end position="63"/>
    </location>
</feature>
<gene>
    <name evidence="3" type="ORF">B4U79_04690</name>
</gene>
<evidence type="ECO:0000256" key="1">
    <source>
        <dbReference type="SAM" id="MobiDB-lite"/>
    </source>
</evidence>
<feature type="compositionally biased region" description="Low complexity" evidence="1">
    <location>
        <begin position="33"/>
        <end position="52"/>
    </location>
</feature>
<dbReference type="OrthoDB" id="196547at2759"/>
<feature type="compositionally biased region" description="Low complexity" evidence="1">
    <location>
        <begin position="110"/>
        <end position="124"/>
    </location>
</feature>
<sequence length="493" mass="55829">MVKLNVEELQSESEIISKASSLEDETLCVAKEASSKSLQEQEESLQVSNNQRSSRKQSWRSKTWKRDFKSQRESLDTTSKDQKYSRKHSLTVPERKPVESKAGDVKLAKSKTPSPVSTPSPSGSLTYSRAGDEHSACSSCSSSGLDLEFARKCTVSADSLLLHPDIASISRNEGETRHEHSTFLDPELLRKRKFSTSISSDQIHKHSMFIEAEQVSAATKLPIMKDSAEAASSSAVSEAVRRKDSVTNLVLSGPGRIAKLLRRTHSAGCSKDVPSHALFLREKPMASYFHVLRRHHKSNLESDVLEAGSSHQHRKVKKHQIALEDMKQRLRFMRLRNTDSSLESSSVRPSPEEAEKWSHSFVNLMKNKYGYLLFKAFLAREFSQENVEFWIACEEYKTLRSSKLPSKAKKIYENFIAVKSPKEVNIDMTMRRDILQSLENPNPNSFDSAQRKIQSLLESDAYLRFLQSELYKELLVSPKKQEESGRRSPESSL</sequence>